<dbReference type="PANTHER" id="PTHR14969:SF13">
    <property type="entry name" value="AT30094P"/>
    <property type="match status" value="1"/>
</dbReference>
<protein>
    <submittedName>
        <fullName evidence="3">Phosphatase PAP2 family protein</fullName>
    </submittedName>
</protein>
<dbReference type="Pfam" id="PF01569">
    <property type="entry name" value="PAP2"/>
    <property type="match status" value="1"/>
</dbReference>
<dbReference type="Proteomes" id="UP000428260">
    <property type="component" value="Chromosome"/>
</dbReference>
<evidence type="ECO:0000313" key="4">
    <source>
        <dbReference type="Proteomes" id="UP000428260"/>
    </source>
</evidence>
<feature type="domain" description="Phosphatidic acid phosphatase type 2/haloperoxidase" evidence="2">
    <location>
        <begin position="74"/>
        <end position="196"/>
    </location>
</feature>
<dbReference type="RefSeq" id="WP_158870583.1">
    <property type="nucleotide sequence ID" value="NZ_CP046401.1"/>
</dbReference>
<dbReference type="InterPro" id="IPR036938">
    <property type="entry name" value="PAP2/HPO_sf"/>
</dbReference>
<dbReference type="Gene3D" id="1.20.144.10">
    <property type="entry name" value="Phosphatidic acid phosphatase type 2/haloperoxidase"/>
    <property type="match status" value="1"/>
</dbReference>
<dbReference type="InterPro" id="IPR000326">
    <property type="entry name" value="PAP2/HPO"/>
</dbReference>
<dbReference type="SUPFAM" id="SSF48317">
    <property type="entry name" value="Acid phosphatase/Vanadium-dependent haloperoxidase"/>
    <property type="match status" value="1"/>
</dbReference>
<keyword evidence="1" id="KW-0812">Transmembrane</keyword>
<name>A0A6I6K614_9BACT</name>
<feature type="transmembrane region" description="Helical" evidence="1">
    <location>
        <begin position="12"/>
        <end position="29"/>
    </location>
</feature>
<evidence type="ECO:0000313" key="3">
    <source>
        <dbReference type="EMBL" id="QGY47073.1"/>
    </source>
</evidence>
<evidence type="ECO:0000256" key="1">
    <source>
        <dbReference type="SAM" id="Phobius"/>
    </source>
</evidence>
<feature type="transmembrane region" description="Helical" evidence="1">
    <location>
        <begin position="154"/>
        <end position="171"/>
    </location>
</feature>
<dbReference type="KEGG" id="mcos:GM418_26450"/>
<proteinExistence type="predicted"/>
<dbReference type="EMBL" id="CP046401">
    <property type="protein sequence ID" value="QGY47073.1"/>
    <property type="molecule type" value="Genomic_DNA"/>
</dbReference>
<keyword evidence="1" id="KW-0472">Membrane</keyword>
<feature type="transmembrane region" description="Helical" evidence="1">
    <location>
        <begin position="76"/>
        <end position="94"/>
    </location>
</feature>
<dbReference type="PANTHER" id="PTHR14969">
    <property type="entry name" value="SPHINGOSINE-1-PHOSPHATE PHOSPHOHYDROLASE"/>
    <property type="match status" value="1"/>
</dbReference>
<dbReference type="SMART" id="SM00014">
    <property type="entry name" value="acidPPc"/>
    <property type="match status" value="1"/>
</dbReference>
<feature type="transmembrane region" description="Helical" evidence="1">
    <location>
        <begin position="177"/>
        <end position="199"/>
    </location>
</feature>
<gene>
    <name evidence="3" type="ORF">GM418_26450</name>
</gene>
<reference evidence="3 4" key="1">
    <citation type="submission" date="2019-11" db="EMBL/GenBank/DDBJ databases">
        <authorList>
            <person name="Zheng R.K."/>
            <person name="Sun C.M."/>
        </authorList>
    </citation>
    <scope>NUCLEOTIDE SEQUENCE [LARGE SCALE GENOMIC DNA]</scope>
    <source>
        <strain evidence="3 4">WC007</strain>
    </source>
</reference>
<organism evidence="3 4">
    <name type="scientific">Maribellus comscasis</name>
    <dbReference type="NCBI Taxonomy" id="2681766"/>
    <lineage>
        <taxon>Bacteria</taxon>
        <taxon>Pseudomonadati</taxon>
        <taxon>Bacteroidota</taxon>
        <taxon>Bacteroidia</taxon>
        <taxon>Marinilabiliales</taxon>
        <taxon>Prolixibacteraceae</taxon>
        <taxon>Maribellus</taxon>
    </lineage>
</organism>
<feature type="transmembrane region" description="Helical" evidence="1">
    <location>
        <begin position="49"/>
        <end position="70"/>
    </location>
</feature>
<accession>A0A6I6K614</accession>
<sequence length="217" mass="25452">MKRLFYDNRYFFIPYLLFVILCTILLILFTKTDLHILSNEANSPFFDIFFKYATYFGDGAVIALLSLILLFVKFRYALIFLTGSLATALIVNLFKKVVFHEMYRPSKYFELYESYKLHLVEGVKLHSLQSFPSGHTATAFNLFLMIALMVKNNFLKFIFFILAALVAYSRVYISQHFLVDITAGSIIGVMLIVLTWLWFEKFDKQWLNRSFIRRSGD</sequence>
<keyword evidence="1" id="KW-1133">Transmembrane helix</keyword>
<keyword evidence="4" id="KW-1185">Reference proteome</keyword>
<dbReference type="AlphaFoldDB" id="A0A6I6K614"/>
<evidence type="ECO:0000259" key="2">
    <source>
        <dbReference type="SMART" id="SM00014"/>
    </source>
</evidence>